<evidence type="ECO:0000313" key="2">
    <source>
        <dbReference type="EMBL" id="KAJ8039709.1"/>
    </source>
</evidence>
<keyword evidence="1" id="KW-0732">Signal</keyword>
<organism evidence="2 3">
    <name type="scientific">Holothuria leucospilota</name>
    <name type="common">Black long sea cucumber</name>
    <name type="synonym">Mertensiothuria leucospilota</name>
    <dbReference type="NCBI Taxonomy" id="206669"/>
    <lineage>
        <taxon>Eukaryota</taxon>
        <taxon>Metazoa</taxon>
        <taxon>Echinodermata</taxon>
        <taxon>Eleutherozoa</taxon>
        <taxon>Echinozoa</taxon>
        <taxon>Holothuroidea</taxon>
        <taxon>Aspidochirotacea</taxon>
        <taxon>Aspidochirotida</taxon>
        <taxon>Holothuriidae</taxon>
        <taxon>Holothuria</taxon>
    </lineage>
</organism>
<comment type="caution">
    <text evidence="2">The sequence shown here is derived from an EMBL/GenBank/DDBJ whole genome shotgun (WGS) entry which is preliminary data.</text>
</comment>
<dbReference type="AlphaFoldDB" id="A0A9Q1C7Y8"/>
<feature type="signal peptide" evidence="1">
    <location>
        <begin position="1"/>
        <end position="24"/>
    </location>
</feature>
<evidence type="ECO:0000313" key="3">
    <source>
        <dbReference type="Proteomes" id="UP001152320"/>
    </source>
</evidence>
<protein>
    <submittedName>
        <fullName evidence="2">Uncharacterized protein</fullName>
    </submittedName>
</protein>
<reference evidence="2" key="1">
    <citation type="submission" date="2021-10" db="EMBL/GenBank/DDBJ databases">
        <title>Tropical sea cucumber genome reveals ecological adaptation and Cuvierian tubules defense mechanism.</title>
        <authorList>
            <person name="Chen T."/>
        </authorList>
    </citation>
    <scope>NUCLEOTIDE SEQUENCE</scope>
    <source>
        <strain evidence="2">Nanhai2018</strain>
        <tissue evidence="2">Muscle</tissue>
    </source>
</reference>
<dbReference type="Proteomes" id="UP001152320">
    <property type="component" value="Chromosome 6"/>
</dbReference>
<sequence length="325" mass="35973">MMPSNVILGTFLIFMSQFVLTCWGQVQCLGCISEKFLNTDYSDLDVFEDPECERGDSLSKYWISCTSIEVCYVIDGIASYYVQGFGFTDTKLVIRSCIDRSYFPNASTCLRGTDANTFVRYFDHQLEIGDDVTLASFDGTACPCQTTAYCNDQQISPVVVRRPHTPSPGAGGLQCATCLDIDFHGSRYDNYNYDNPSCEAGDLKHSDVFYHTCSGDGACVVIDGDVTELGIQYSFFQRVCVHGFLDFYPRTSSLTCLPSDEAEALVPNILLSEDDYYFGYDLTFEGSLCYCTSDLCNLSNKSPSITPANVSVVLSVLLGVVLFYV</sequence>
<evidence type="ECO:0000256" key="1">
    <source>
        <dbReference type="SAM" id="SignalP"/>
    </source>
</evidence>
<dbReference type="EMBL" id="JAIZAY010000006">
    <property type="protein sequence ID" value="KAJ8039709.1"/>
    <property type="molecule type" value="Genomic_DNA"/>
</dbReference>
<feature type="chain" id="PRO_5040246149" evidence="1">
    <location>
        <begin position="25"/>
        <end position="325"/>
    </location>
</feature>
<proteinExistence type="predicted"/>
<name>A0A9Q1C7Y8_HOLLE</name>
<gene>
    <name evidence="2" type="ORF">HOLleu_13799</name>
</gene>
<keyword evidence="3" id="KW-1185">Reference proteome</keyword>
<accession>A0A9Q1C7Y8</accession>